<evidence type="ECO:0000313" key="1">
    <source>
        <dbReference type="EMBL" id="KAF5899453.1"/>
    </source>
</evidence>
<dbReference type="Proteomes" id="UP000727407">
    <property type="component" value="Unassembled WGS sequence"/>
</dbReference>
<sequence length="51" mass="5809">VHFGILLPCPCSEIPLYLPVILERKKQIVRLKVKSDGTVFDANVQLYILDL</sequence>
<dbReference type="OrthoDB" id="10528867at2759"/>
<feature type="non-terminal residue" evidence="1">
    <location>
        <position position="51"/>
    </location>
</feature>
<keyword evidence="2" id="KW-1185">Reference proteome</keyword>
<dbReference type="EMBL" id="QNUK01000167">
    <property type="protein sequence ID" value="KAF5899453.1"/>
    <property type="molecule type" value="Genomic_DNA"/>
</dbReference>
<name>A0A8J4U2Q9_CLAMG</name>
<accession>A0A8J4U2Q9</accession>
<comment type="caution">
    <text evidence="1">The sequence shown here is derived from an EMBL/GenBank/DDBJ whole genome shotgun (WGS) entry which is preliminary data.</text>
</comment>
<organism evidence="1 2">
    <name type="scientific">Clarias magur</name>
    <name type="common">Asian catfish</name>
    <name type="synonym">Macropteronotus magur</name>
    <dbReference type="NCBI Taxonomy" id="1594786"/>
    <lineage>
        <taxon>Eukaryota</taxon>
        <taxon>Metazoa</taxon>
        <taxon>Chordata</taxon>
        <taxon>Craniata</taxon>
        <taxon>Vertebrata</taxon>
        <taxon>Euteleostomi</taxon>
        <taxon>Actinopterygii</taxon>
        <taxon>Neopterygii</taxon>
        <taxon>Teleostei</taxon>
        <taxon>Ostariophysi</taxon>
        <taxon>Siluriformes</taxon>
        <taxon>Clariidae</taxon>
        <taxon>Clarias</taxon>
    </lineage>
</organism>
<gene>
    <name evidence="1" type="ORF">DAT39_010820</name>
</gene>
<proteinExistence type="predicted"/>
<dbReference type="AlphaFoldDB" id="A0A8J4U2Q9"/>
<reference evidence="1" key="1">
    <citation type="submission" date="2020-07" db="EMBL/GenBank/DDBJ databases">
        <title>Clarias magur genome sequencing, assembly and annotation.</title>
        <authorList>
            <person name="Kushwaha B."/>
            <person name="Kumar R."/>
            <person name="Das P."/>
            <person name="Joshi C.G."/>
            <person name="Kumar D."/>
            <person name="Nagpure N.S."/>
            <person name="Pandey M."/>
            <person name="Agarwal S."/>
            <person name="Srivastava S."/>
            <person name="Singh M."/>
            <person name="Sahoo L."/>
            <person name="Jayasankar P."/>
            <person name="Meher P.K."/>
            <person name="Koringa P.G."/>
            <person name="Iquebal M.A."/>
            <person name="Das S.P."/>
            <person name="Bit A."/>
            <person name="Patnaik S."/>
            <person name="Patel N."/>
            <person name="Shah T.M."/>
            <person name="Hinsu A."/>
            <person name="Jena J.K."/>
        </authorList>
    </citation>
    <scope>NUCLEOTIDE SEQUENCE</scope>
    <source>
        <strain evidence="1">CIFAMagur01</strain>
        <tissue evidence="1">Testis</tissue>
    </source>
</reference>
<feature type="non-terminal residue" evidence="1">
    <location>
        <position position="1"/>
    </location>
</feature>
<evidence type="ECO:0000313" key="2">
    <source>
        <dbReference type="Proteomes" id="UP000727407"/>
    </source>
</evidence>
<protein>
    <submittedName>
        <fullName evidence="1">Uncharacterized protein</fullName>
    </submittedName>
</protein>